<keyword evidence="1" id="KW-0732">Signal</keyword>
<accession>A0A809R527</accession>
<protein>
    <recommendedName>
        <fullName evidence="4">Ig-like domain-containing protein</fullName>
    </recommendedName>
</protein>
<evidence type="ECO:0000313" key="3">
    <source>
        <dbReference type="Proteomes" id="UP000662914"/>
    </source>
</evidence>
<feature type="chain" id="PRO_5035274808" description="Ig-like domain-containing protein" evidence="1">
    <location>
        <begin position="26"/>
        <end position="139"/>
    </location>
</feature>
<dbReference type="Proteomes" id="UP000662914">
    <property type="component" value="Chromosome"/>
</dbReference>
<evidence type="ECO:0008006" key="4">
    <source>
        <dbReference type="Google" id="ProtNLM"/>
    </source>
</evidence>
<evidence type="ECO:0000313" key="2">
    <source>
        <dbReference type="EMBL" id="BBO19415.1"/>
    </source>
</evidence>
<dbReference type="KEGG" id="ddz:DSYM_01140"/>
<reference evidence="2" key="1">
    <citation type="journal article" name="DNA Res.">
        <title>The physiological potential of anammox bacteria as revealed by their core genome structure.</title>
        <authorList>
            <person name="Okubo T."/>
            <person name="Toyoda A."/>
            <person name="Fukuhara K."/>
            <person name="Uchiyama I."/>
            <person name="Harigaya Y."/>
            <person name="Kuroiwa M."/>
            <person name="Suzuki T."/>
            <person name="Murakami Y."/>
            <person name="Suwa Y."/>
            <person name="Takami H."/>
        </authorList>
    </citation>
    <scope>NUCLEOTIDE SEQUENCE</scope>
    <source>
        <strain evidence="2">317325-3</strain>
    </source>
</reference>
<dbReference type="AlphaFoldDB" id="A0A809R527"/>
<feature type="signal peptide" evidence="1">
    <location>
        <begin position="1"/>
        <end position="25"/>
    </location>
</feature>
<organism evidence="2 3">
    <name type="scientific">Candidatus Desulfobacillus denitrificans</name>
    <dbReference type="NCBI Taxonomy" id="2608985"/>
    <lineage>
        <taxon>Bacteria</taxon>
        <taxon>Pseudomonadati</taxon>
        <taxon>Pseudomonadota</taxon>
        <taxon>Betaproteobacteria</taxon>
        <taxon>Candidatus Desulfobacillus</taxon>
    </lineage>
</organism>
<proteinExistence type="predicted"/>
<sequence>MKPRFPFVLATVLIALQGLIGTAHAAPIVTFQVPLKLDNLPPEIAKARITCWILKKDDFVVAVKFVEVPVAGGQYAGPPVSVPVDLVLPGYAADAAGWKCAVQLVASNGAVGVPDFNASTAMFKAKAGTPLVIETKGSF</sequence>
<name>A0A809R527_9PROT</name>
<gene>
    <name evidence="2" type="ORF">DSYM_01140</name>
</gene>
<evidence type="ECO:0000256" key="1">
    <source>
        <dbReference type="SAM" id="SignalP"/>
    </source>
</evidence>
<dbReference type="EMBL" id="AP021857">
    <property type="protein sequence ID" value="BBO19415.1"/>
    <property type="molecule type" value="Genomic_DNA"/>
</dbReference>